<evidence type="ECO:0000313" key="8">
    <source>
        <dbReference type="EMBL" id="CAJ1374675.1"/>
    </source>
</evidence>
<evidence type="ECO:0000256" key="5">
    <source>
        <dbReference type="ARBA" id="ARBA00023136"/>
    </source>
</evidence>
<keyword evidence="9" id="KW-1185">Reference proteome</keyword>
<dbReference type="Proteomes" id="UP001178507">
    <property type="component" value="Unassembled WGS sequence"/>
</dbReference>
<dbReference type="GO" id="GO:0030026">
    <property type="term" value="P:intracellular manganese ion homeostasis"/>
    <property type="evidence" value="ECO:0007669"/>
    <property type="project" value="InterPro"/>
</dbReference>
<gene>
    <name evidence="8" type="ORF">EVOR1521_LOCUS4161</name>
</gene>
<dbReference type="InterPro" id="IPR008217">
    <property type="entry name" value="Ccc1_fam"/>
</dbReference>
<dbReference type="AlphaFoldDB" id="A0AA36HST3"/>
<evidence type="ECO:0000256" key="2">
    <source>
        <dbReference type="ARBA" id="ARBA00007049"/>
    </source>
</evidence>
<dbReference type="GO" id="GO:0012505">
    <property type="term" value="C:endomembrane system"/>
    <property type="evidence" value="ECO:0007669"/>
    <property type="project" value="UniProtKB-SubCell"/>
</dbReference>
<feature type="transmembrane region" description="Helical" evidence="7">
    <location>
        <begin position="73"/>
        <end position="93"/>
    </location>
</feature>
<dbReference type="GO" id="GO:0005384">
    <property type="term" value="F:manganese ion transmembrane transporter activity"/>
    <property type="evidence" value="ECO:0007669"/>
    <property type="project" value="InterPro"/>
</dbReference>
<feature type="region of interest" description="Disordered" evidence="6">
    <location>
        <begin position="1"/>
        <end position="62"/>
    </location>
</feature>
<reference evidence="8" key="1">
    <citation type="submission" date="2023-08" db="EMBL/GenBank/DDBJ databases">
        <authorList>
            <person name="Chen Y."/>
            <person name="Shah S."/>
            <person name="Dougan E. K."/>
            <person name="Thang M."/>
            <person name="Chan C."/>
        </authorList>
    </citation>
    <scope>NUCLEOTIDE SEQUENCE</scope>
</reference>
<proteinExistence type="inferred from homology"/>
<dbReference type="EMBL" id="CAUJNA010000269">
    <property type="protein sequence ID" value="CAJ1374675.1"/>
    <property type="molecule type" value="Genomic_DNA"/>
</dbReference>
<name>A0AA36HST3_9DINO</name>
<evidence type="ECO:0000256" key="4">
    <source>
        <dbReference type="ARBA" id="ARBA00022989"/>
    </source>
</evidence>
<keyword evidence="3 7" id="KW-0812">Transmembrane</keyword>
<protein>
    <submittedName>
        <fullName evidence="8">Uncharacterized protein</fullName>
    </submittedName>
</protein>
<comment type="subcellular location">
    <subcellularLocation>
        <location evidence="1">Endomembrane system</location>
        <topology evidence="1">Multi-pass membrane protein</topology>
    </subcellularLocation>
</comment>
<comment type="similarity">
    <text evidence="2">Belongs to the CCC1 family.</text>
</comment>
<evidence type="ECO:0000256" key="7">
    <source>
        <dbReference type="SAM" id="Phobius"/>
    </source>
</evidence>
<dbReference type="Pfam" id="PF01988">
    <property type="entry name" value="VIT1"/>
    <property type="match status" value="1"/>
</dbReference>
<sequence>MSRSASDPNLMDDTRARVRRTATPPPRPGAREAAQLPTEAEIQPADNSSGDEAARQAEAKPDKLQQWPFRQRGIIALALSCCALMLAMGPAAYCWLNQGRAEMADTYRGGAHFPNNKSCGLGAEATHHRPALYLGRDYVNEVARVVAGIGIDLPGQHIFAMGGASLLAYGFSMGFGAFVVEEANEGFAWSQMQEEYNEVRNMPSSEVDEMICHYRRRGLSEQDARTVSGILSQYEDFWVHHMMAEELGIQLPRGGSAALQSGLATGISFLVFGIVPLLGAQQLPPCQSAAA</sequence>
<feature type="compositionally biased region" description="Basic and acidic residues" evidence="6">
    <location>
        <begin position="52"/>
        <end position="62"/>
    </location>
</feature>
<evidence type="ECO:0000313" key="9">
    <source>
        <dbReference type="Proteomes" id="UP001178507"/>
    </source>
</evidence>
<keyword evidence="5 7" id="KW-0472">Membrane</keyword>
<accession>A0AA36HST3</accession>
<evidence type="ECO:0000256" key="1">
    <source>
        <dbReference type="ARBA" id="ARBA00004127"/>
    </source>
</evidence>
<organism evidence="8 9">
    <name type="scientific">Effrenium voratum</name>
    <dbReference type="NCBI Taxonomy" id="2562239"/>
    <lineage>
        <taxon>Eukaryota</taxon>
        <taxon>Sar</taxon>
        <taxon>Alveolata</taxon>
        <taxon>Dinophyceae</taxon>
        <taxon>Suessiales</taxon>
        <taxon>Symbiodiniaceae</taxon>
        <taxon>Effrenium</taxon>
    </lineage>
</organism>
<evidence type="ECO:0000256" key="6">
    <source>
        <dbReference type="SAM" id="MobiDB-lite"/>
    </source>
</evidence>
<evidence type="ECO:0000256" key="3">
    <source>
        <dbReference type="ARBA" id="ARBA00022692"/>
    </source>
</evidence>
<comment type="caution">
    <text evidence="8">The sequence shown here is derived from an EMBL/GenBank/DDBJ whole genome shotgun (WGS) entry which is preliminary data.</text>
</comment>
<keyword evidence="4 7" id="KW-1133">Transmembrane helix</keyword>